<dbReference type="EMBL" id="JAVIJP010000006">
    <property type="protein sequence ID" value="KAL3651525.1"/>
    <property type="molecule type" value="Genomic_DNA"/>
</dbReference>
<evidence type="ECO:0000256" key="1">
    <source>
        <dbReference type="SAM" id="MobiDB-lite"/>
    </source>
</evidence>
<name>A0ABD3EAQ4_9LAMI</name>
<evidence type="ECO:0000313" key="4">
    <source>
        <dbReference type="Proteomes" id="UP001632038"/>
    </source>
</evidence>
<feature type="region of interest" description="Disordered" evidence="1">
    <location>
        <begin position="1"/>
        <end position="23"/>
    </location>
</feature>
<feature type="compositionally biased region" description="Polar residues" evidence="1">
    <location>
        <begin position="1"/>
        <end position="18"/>
    </location>
</feature>
<dbReference type="AlphaFoldDB" id="A0ABD3EAQ4"/>
<dbReference type="PANTHER" id="PTHR31066:SF47">
    <property type="entry name" value="PB1 DOMAIN-CONTAINING PROTEIN"/>
    <property type="match status" value="1"/>
</dbReference>
<dbReference type="Proteomes" id="UP001632038">
    <property type="component" value="Unassembled WGS sequence"/>
</dbReference>
<dbReference type="Pfam" id="PF00564">
    <property type="entry name" value="PB1"/>
    <property type="match status" value="1"/>
</dbReference>
<protein>
    <recommendedName>
        <fullName evidence="2">PB1 domain-containing protein</fullName>
    </recommendedName>
</protein>
<accession>A0ABD3EAQ4</accession>
<feature type="domain" description="PB1" evidence="2">
    <location>
        <begin position="39"/>
        <end position="125"/>
    </location>
</feature>
<dbReference type="Gene3D" id="3.10.20.90">
    <property type="entry name" value="Phosphatidylinositol 3-kinase Catalytic Subunit, Chain A, domain 1"/>
    <property type="match status" value="1"/>
</dbReference>
<evidence type="ECO:0000259" key="2">
    <source>
        <dbReference type="SMART" id="SM00666"/>
    </source>
</evidence>
<organism evidence="3 4">
    <name type="scientific">Castilleja foliolosa</name>
    <dbReference type="NCBI Taxonomy" id="1961234"/>
    <lineage>
        <taxon>Eukaryota</taxon>
        <taxon>Viridiplantae</taxon>
        <taxon>Streptophyta</taxon>
        <taxon>Embryophyta</taxon>
        <taxon>Tracheophyta</taxon>
        <taxon>Spermatophyta</taxon>
        <taxon>Magnoliopsida</taxon>
        <taxon>eudicotyledons</taxon>
        <taxon>Gunneridae</taxon>
        <taxon>Pentapetalae</taxon>
        <taxon>asterids</taxon>
        <taxon>lamiids</taxon>
        <taxon>Lamiales</taxon>
        <taxon>Orobanchaceae</taxon>
        <taxon>Pedicularideae</taxon>
        <taxon>Castillejinae</taxon>
        <taxon>Castilleja</taxon>
    </lineage>
</organism>
<dbReference type="InterPro" id="IPR053198">
    <property type="entry name" value="Gynoecium_Dev_Regulator"/>
</dbReference>
<dbReference type="SMART" id="SM00666">
    <property type="entry name" value="PB1"/>
    <property type="match status" value="1"/>
</dbReference>
<reference evidence="4" key="1">
    <citation type="journal article" date="2024" name="IScience">
        <title>Strigolactones Initiate the Formation of Haustorium-like Structures in Castilleja.</title>
        <authorList>
            <person name="Buerger M."/>
            <person name="Peterson D."/>
            <person name="Chory J."/>
        </authorList>
    </citation>
    <scope>NUCLEOTIDE SEQUENCE [LARGE SCALE GENOMIC DNA]</scope>
</reference>
<gene>
    <name evidence="3" type="ORF">CASFOL_004527</name>
</gene>
<dbReference type="InterPro" id="IPR000270">
    <property type="entry name" value="PB1_dom"/>
</dbReference>
<comment type="caution">
    <text evidence="3">The sequence shown here is derived from an EMBL/GenBank/DDBJ whole genome shotgun (WGS) entry which is preliminary data.</text>
</comment>
<keyword evidence="4" id="KW-1185">Reference proteome</keyword>
<sequence>MSTDGVAISTGSEPSSAPGSPKSRLKFMCSHGGKILPRPSDGHLKYVGGETRVLSVPRDIHLQELMKKLSYQIEGEMTLKYQVAAEDLDALVTVKSDEDLRHMLDEIDRCENTGAPRLRAFLFPANPVVMDNQIGPVDPHALEQRYIDAVNGIIRSAPNPIKLHPTINAMQHGSRVSSACSSPRSPDSCTTETIINEPIMMHQNNFHNTRSNMHRVRSSPSICSLNNCNNNSSNNAPQQQYVHQTCRHQYVHHFPSSQLPRPTIDHQKGFMPERLTSVRSVGRVEGVRYQMDPLPSHYYSSATLRQSRGNGLSQYDECGHYFDRRVMDRNVHVSLATSPPVLSSPLRHRGRAWDSSMRGDI</sequence>
<evidence type="ECO:0000313" key="3">
    <source>
        <dbReference type="EMBL" id="KAL3651525.1"/>
    </source>
</evidence>
<dbReference type="CDD" id="cd06410">
    <property type="entry name" value="PB1_UP2"/>
    <property type="match status" value="1"/>
</dbReference>
<dbReference type="PANTHER" id="PTHR31066">
    <property type="entry name" value="OS05G0427100 PROTEIN-RELATED"/>
    <property type="match status" value="1"/>
</dbReference>
<proteinExistence type="predicted"/>
<dbReference type="SUPFAM" id="SSF54277">
    <property type="entry name" value="CAD &amp; PB1 domains"/>
    <property type="match status" value="1"/>
</dbReference>